<feature type="region of interest" description="Disordered" evidence="1">
    <location>
        <begin position="28"/>
        <end position="64"/>
    </location>
</feature>
<evidence type="ECO:0000313" key="4">
    <source>
        <dbReference type="Proteomes" id="UP000199077"/>
    </source>
</evidence>
<organism evidence="3 4">
    <name type="scientific">Pedococcus dokdonensis</name>
    <dbReference type="NCBI Taxonomy" id="443156"/>
    <lineage>
        <taxon>Bacteria</taxon>
        <taxon>Bacillati</taxon>
        <taxon>Actinomycetota</taxon>
        <taxon>Actinomycetes</taxon>
        <taxon>Micrococcales</taxon>
        <taxon>Intrasporangiaceae</taxon>
        <taxon>Pedococcus</taxon>
    </lineage>
</organism>
<evidence type="ECO:0000313" key="3">
    <source>
        <dbReference type="EMBL" id="SDP60820.1"/>
    </source>
</evidence>
<feature type="signal peptide" evidence="2">
    <location>
        <begin position="1"/>
        <end position="24"/>
    </location>
</feature>
<dbReference type="AlphaFoldDB" id="A0A1H0U439"/>
<evidence type="ECO:0000256" key="1">
    <source>
        <dbReference type="SAM" id="MobiDB-lite"/>
    </source>
</evidence>
<dbReference type="PROSITE" id="PS51257">
    <property type="entry name" value="PROKAR_LIPOPROTEIN"/>
    <property type="match status" value="1"/>
</dbReference>
<gene>
    <name evidence="3" type="ORF">SAMN04489867_3118</name>
</gene>
<feature type="compositionally biased region" description="Low complexity" evidence="1">
    <location>
        <begin position="32"/>
        <end position="58"/>
    </location>
</feature>
<dbReference type="EMBL" id="LT629711">
    <property type="protein sequence ID" value="SDP60820.1"/>
    <property type="molecule type" value="Genomic_DNA"/>
</dbReference>
<dbReference type="OrthoDB" id="4869138at2"/>
<reference evidence="4" key="1">
    <citation type="submission" date="2016-10" db="EMBL/GenBank/DDBJ databases">
        <authorList>
            <person name="Varghese N."/>
            <person name="Submissions S."/>
        </authorList>
    </citation>
    <scope>NUCLEOTIDE SEQUENCE [LARGE SCALE GENOMIC DNA]</scope>
    <source>
        <strain evidence="4">DSM 22329</strain>
    </source>
</reference>
<dbReference type="STRING" id="443156.SAMN04489867_3118"/>
<sequence length="191" mass="20268">MTSRSRSRAVGLTVTLSAVVLTSACNNPEPPAATSSTRTTLAPTSTTSTTSSPTSLTPAEKDLKSAEETVGRYWGVLDELAADPKKSLNQVATVARDQAAIQARNTLGTYQAKGWTLVGRTIVDSPTATTTDGKTFSVSACIDVSKVNIVDKAGKSVVRPERPDRMRYPYTVVKAPRGFFVTVDTLKGKPC</sequence>
<keyword evidence="2" id="KW-0732">Signal</keyword>
<dbReference type="Proteomes" id="UP000199077">
    <property type="component" value="Chromosome I"/>
</dbReference>
<name>A0A1H0U439_9MICO</name>
<evidence type="ECO:0008006" key="5">
    <source>
        <dbReference type="Google" id="ProtNLM"/>
    </source>
</evidence>
<keyword evidence="4" id="KW-1185">Reference proteome</keyword>
<dbReference type="RefSeq" id="WP_157693088.1">
    <property type="nucleotide sequence ID" value="NZ_LT629711.1"/>
</dbReference>
<accession>A0A1H0U439</accession>
<proteinExistence type="predicted"/>
<protein>
    <recommendedName>
        <fullName evidence="5">Lipoprotein</fullName>
    </recommendedName>
</protein>
<feature type="chain" id="PRO_5038835521" description="Lipoprotein" evidence="2">
    <location>
        <begin position="25"/>
        <end position="191"/>
    </location>
</feature>
<evidence type="ECO:0000256" key="2">
    <source>
        <dbReference type="SAM" id="SignalP"/>
    </source>
</evidence>